<dbReference type="InterPro" id="IPR042104">
    <property type="entry name" value="PKS_dehydratase_sf"/>
</dbReference>
<gene>
    <name evidence="13" type="ORF">N7468_000013</name>
</gene>
<feature type="active site" description="Proton acceptor; for dehydratase activity" evidence="9">
    <location>
        <position position="1032"/>
    </location>
</feature>
<dbReference type="SUPFAM" id="SSF55048">
    <property type="entry name" value="Probable ACP-binding domain of malonyl-CoA ACP transacylase"/>
    <property type="match status" value="1"/>
</dbReference>
<keyword evidence="7" id="KW-0511">Multifunctional enzyme</keyword>
<keyword evidence="14" id="KW-1185">Reference proteome</keyword>
<dbReference type="Pfam" id="PF13602">
    <property type="entry name" value="ADH_zinc_N_2"/>
    <property type="match status" value="1"/>
</dbReference>
<dbReference type="InterPro" id="IPR032821">
    <property type="entry name" value="PKS_assoc"/>
</dbReference>
<dbReference type="InterPro" id="IPR036736">
    <property type="entry name" value="ACP-like_sf"/>
</dbReference>
<dbReference type="InterPro" id="IPR049900">
    <property type="entry name" value="PKS_mFAS_DH"/>
</dbReference>
<dbReference type="SMART" id="SM00823">
    <property type="entry name" value="PKS_PP"/>
    <property type="match status" value="1"/>
</dbReference>
<dbReference type="PROSITE" id="PS50075">
    <property type="entry name" value="CARRIER"/>
    <property type="match status" value="1"/>
</dbReference>
<reference evidence="13" key="1">
    <citation type="submission" date="2022-11" db="EMBL/GenBank/DDBJ databases">
        <authorList>
            <person name="Petersen C."/>
        </authorList>
    </citation>
    <scope>NUCLEOTIDE SEQUENCE</scope>
    <source>
        <strain evidence="13">IBT 19713</strain>
    </source>
</reference>
<feature type="region of interest" description="N-terminal hotdog fold" evidence="9">
    <location>
        <begin position="1000"/>
        <end position="1135"/>
    </location>
</feature>
<dbReference type="InterPro" id="IPR009081">
    <property type="entry name" value="PP-bd_ACP"/>
</dbReference>
<dbReference type="SMART" id="SM00825">
    <property type="entry name" value="PKS_KS"/>
    <property type="match status" value="1"/>
</dbReference>
<dbReference type="GO" id="GO:0016491">
    <property type="term" value="F:oxidoreductase activity"/>
    <property type="evidence" value="ECO:0007669"/>
    <property type="project" value="UniProtKB-KW"/>
</dbReference>
<dbReference type="InterPro" id="IPR011032">
    <property type="entry name" value="GroES-like_sf"/>
</dbReference>
<dbReference type="Pfam" id="PF08240">
    <property type="entry name" value="ADH_N"/>
    <property type="match status" value="1"/>
</dbReference>
<organism evidence="13 14">
    <name type="scientific">Penicillium chermesinum</name>
    <dbReference type="NCBI Taxonomy" id="63820"/>
    <lineage>
        <taxon>Eukaryota</taxon>
        <taxon>Fungi</taxon>
        <taxon>Dikarya</taxon>
        <taxon>Ascomycota</taxon>
        <taxon>Pezizomycotina</taxon>
        <taxon>Eurotiomycetes</taxon>
        <taxon>Eurotiomycetidae</taxon>
        <taxon>Eurotiales</taxon>
        <taxon>Aspergillaceae</taxon>
        <taxon>Penicillium</taxon>
    </lineage>
</organism>
<dbReference type="Pfam" id="PF14765">
    <property type="entry name" value="PS-DH"/>
    <property type="match status" value="1"/>
</dbReference>
<dbReference type="Pfam" id="PF08242">
    <property type="entry name" value="Methyltransf_12"/>
    <property type="match status" value="1"/>
</dbReference>
<dbReference type="SUPFAM" id="SSF50129">
    <property type="entry name" value="GroES-like"/>
    <property type="match status" value="1"/>
</dbReference>
<dbReference type="GO" id="GO:0032259">
    <property type="term" value="P:methylation"/>
    <property type="evidence" value="ECO:0007669"/>
    <property type="project" value="UniProtKB-KW"/>
</dbReference>
<dbReference type="CDD" id="cd05195">
    <property type="entry name" value="enoyl_red"/>
    <property type="match status" value="1"/>
</dbReference>
<dbReference type="SUPFAM" id="SSF51735">
    <property type="entry name" value="NAD(P)-binding Rossmann-fold domains"/>
    <property type="match status" value="2"/>
</dbReference>
<dbReference type="CDD" id="cd00833">
    <property type="entry name" value="PKS"/>
    <property type="match status" value="1"/>
</dbReference>
<keyword evidence="6" id="KW-0560">Oxidoreductase</keyword>
<dbReference type="PROSITE" id="PS52019">
    <property type="entry name" value="PKS_MFAS_DH"/>
    <property type="match status" value="1"/>
</dbReference>
<feature type="domain" description="Ketosynthase family 3 (KS3)" evidence="11">
    <location>
        <begin position="68"/>
        <end position="493"/>
    </location>
</feature>
<dbReference type="InterPro" id="IPR036291">
    <property type="entry name" value="NAD(P)-bd_dom_sf"/>
</dbReference>
<dbReference type="InterPro" id="IPR049551">
    <property type="entry name" value="PKS_DH_C"/>
</dbReference>
<dbReference type="InterPro" id="IPR016039">
    <property type="entry name" value="Thiolase-like"/>
</dbReference>
<dbReference type="OrthoDB" id="329835at2759"/>
<dbReference type="SUPFAM" id="SSF47336">
    <property type="entry name" value="ACP-like"/>
    <property type="match status" value="1"/>
</dbReference>
<dbReference type="PROSITE" id="PS00012">
    <property type="entry name" value="PHOSPHOPANTETHEINE"/>
    <property type="match status" value="1"/>
</dbReference>
<evidence type="ECO:0000256" key="8">
    <source>
        <dbReference type="ARBA" id="ARBA00023315"/>
    </source>
</evidence>
<dbReference type="Pfam" id="PF23114">
    <property type="entry name" value="NAD-bd_HRPKS_sdrA"/>
    <property type="match status" value="1"/>
</dbReference>
<dbReference type="Pfam" id="PF16197">
    <property type="entry name" value="KAsynt_C_assoc"/>
    <property type="match status" value="1"/>
</dbReference>
<dbReference type="PROSITE" id="PS52004">
    <property type="entry name" value="KS3_2"/>
    <property type="match status" value="1"/>
</dbReference>
<dbReference type="Gene3D" id="1.10.1200.10">
    <property type="entry name" value="ACP-like"/>
    <property type="match status" value="1"/>
</dbReference>
<dbReference type="InterPro" id="IPR020841">
    <property type="entry name" value="PKS_Beta-ketoAc_synthase_dom"/>
</dbReference>
<dbReference type="InterPro" id="IPR020807">
    <property type="entry name" value="PKS_DH"/>
</dbReference>
<dbReference type="Pfam" id="PF23297">
    <property type="entry name" value="ACP_SdgA_C"/>
    <property type="match status" value="1"/>
</dbReference>
<dbReference type="GeneID" id="83196613"/>
<dbReference type="SMART" id="SM00829">
    <property type="entry name" value="PKS_ER"/>
    <property type="match status" value="1"/>
</dbReference>
<dbReference type="InterPro" id="IPR014031">
    <property type="entry name" value="Ketoacyl_synth_C"/>
</dbReference>
<dbReference type="PANTHER" id="PTHR43775">
    <property type="entry name" value="FATTY ACID SYNTHASE"/>
    <property type="match status" value="1"/>
</dbReference>
<feature type="domain" description="PKS/mFAS DH" evidence="12">
    <location>
        <begin position="1000"/>
        <end position="1323"/>
    </location>
</feature>
<dbReference type="InterPro" id="IPR013217">
    <property type="entry name" value="Methyltransf_12"/>
</dbReference>
<dbReference type="InterPro" id="IPR014030">
    <property type="entry name" value="Ketoacyl_synth_N"/>
</dbReference>
<dbReference type="InterPro" id="IPR056501">
    <property type="entry name" value="NAD-bd_HRPKS_sdrA"/>
</dbReference>
<accession>A0A9W9PJI3</accession>
<evidence type="ECO:0000256" key="9">
    <source>
        <dbReference type="PROSITE-ProRule" id="PRU01363"/>
    </source>
</evidence>
<dbReference type="Pfam" id="PF00698">
    <property type="entry name" value="Acyl_transf_1"/>
    <property type="match status" value="1"/>
</dbReference>
<dbReference type="InterPro" id="IPR050091">
    <property type="entry name" value="PKS_NRPS_Biosynth_Enz"/>
</dbReference>
<dbReference type="Proteomes" id="UP001150941">
    <property type="component" value="Unassembled WGS sequence"/>
</dbReference>
<dbReference type="InterPro" id="IPR018201">
    <property type="entry name" value="Ketoacyl_synth_AS"/>
</dbReference>
<evidence type="ECO:0000256" key="7">
    <source>
        <dbReference type="ARBA" id="ARBA00023268"/>
    </source>
</evidence>
<evidence type="ECO:0000256" key="6">
    <source>
        <dbReference type="ARBA" id="ARBA00023002"/>
    </source>
</evidence>
<evidence type="ECO:0000256" key="4">
    <source>
        <dbReference type="ARBA" id="ARBA00022679"/>
    </source>
</evidence>
<proteinExistence type="predicted"/>
<dbReference type="Gene3D" id="3.30.70.3290">
    <property type="match status" value="1"/>
</dbReference>
<dbReference type="SUPFAM" id="SSF53335">
    <property type="entry name" value="S-adenosyl-L-methionine-dependent methyltransferases"/>
    <property type="match status" value="1"/>
</dbReference>
<dbReference type="InterPro" id="IPR006162">
    <property type="entry name" value="Ppantetheine_attach_site"/>
</dbReference>
<evidence type="ECO:0000256" key="2">
    <source>
        <dbReference type="ARBA" id="ARBA00022553"/>
    </source>
</evidence>
<feature type="active site" description="Proton donor; for dehydratase activity" evidence="9">
    <location>
        <position position="1230"/>
    </location>
</feature>
<name>A0A9W9PJI3_9EURO</name>
<dbReference type="InterPro" id="IPR020843">
    <property type="entry name" value="ER"/>
</dbReference>
<dbReference type="Pfam" id="PF02801">
    <property type="entry name" value="Ketoacyl-synt_C"/>
    <property type="match status" value="1"/>
</dbReference>
<evidence type="ECO:0000313" key="13">
    <source>
        <dbReference type="EMBL" id="KAJ5248562.1"/>
    </source>
</evidence>
<dbReference type="Gene3D" id="3.40.50.720">
    <property type="entry name" value="NAD(P)-binding Rossmann-like Domain"/>
    <property type="match status" value="1"/>
</dbReference>
<evidence type="ECO:0000256" key="5">
    <source>
        <dbReference type="ARBA" id="ARBA00022857"/>
    </source>
</evidence>
<dbReference type="CDD" id="cd02440">
    <property type="entry name" value="AdoMet_MTases"/>
    <property type="match status" value="1"/>
</dbReference>
<evidence type="ECO:0000259" key="11">
    <source>
        <dbReference type="PROSITE" id="PS52004"/>
    </source>
</evidence>
<dbReference type="SMART" id="SM00827">
    <property type="entry name" value="PKS_AT"/>
    <property type="match status" value="1"/>
</dbReference>
<keyword evidence="3" id="KW-0489">Methyltransferase</keyword>
<reference evidence="13" key="2">
    <citation type="journal article" date="2023" name="IMA Fungus">
        <title>Comparative genomic study of the Penicillium genus elucidates a diverse pangenome and 15 lateral gene transfer events.</title>
        <authorList>
            <person name="Petersen C."/>
            <person name="Sorensen T."/>
            <person name="Nielsen M.R."/>
            <person name="Sondergaard T.E."/>
            <person name="Sorensen J.L."/>
            <person name="Fitzpatrick D.A."/>
            <person name="Frisvad J.C."/>
            <person name="Nielsen K.L."/>
        </authorList>
    </citation>
    <scope>NUCLEOTIDE SEQUENCE</scope>
    <source>
        <strain evidence="13">IBT 19713</strain>
    </source>
</reference>
<dbReference type="Gene3D" id="3.90.180.10">
    <property type="entry name" value="Medium-chain alcohol dehydrogenases, catalytic domain"/>
    <property type="match status" value="1"/>
</dbReference>
<evidence type="ECO:0000259" key="10">
    <source>
        <dbReference type="PROSITE" id="PS50075"/>
    </source>
</evidence>
<evidence type="ECO:0008006" key="15">
    <source>
        <dbReference type="Google" id="ProtNLM"/>
    </source>
</evidence>
<dbReference type="InterPro" id="IPR013154">
    <property type="entry name" value="ADH-like_N"/>
</dbReference>
<dbReference type="GO" id="GO:0006633">
    <property type="term" value="P:fatty acid biosynthetic process"/>
    <property type="evidence" value="ECO:0007669"/>
    <property type="project" value="InterPro"/>
</dbReference>
<keyword evidence="5" id="KW-0521">NADP</keyword>
<dbReference type="GO" id="GO:0008168">
    <property type="term" value="F:methyltransferase activity"/>
    <property type="evidence" value="ECO:0007669"/>
    <property type="project" value="UniProtKB-KW"/>
</dbReference>
<keyword evidence="2" id="KW-0597">Phosphoprotein</keyword>
<dbReference type="GO" id="GO:0004315">
    <property type="term" value="F:3-oxoacyl-[acyl-carrier-protein] synthase activity"/>
    <property type="evidence" value="ECO:0007669"/>
    <property type="project" value="InterPro"/>
</dbReference>
<dbReference type="InterPro" id="IPR014043">
    <property type="entry name" value="Acyl_transferase_dom"/>
</dbReference>
<sequence length="2590" mass="285586">MLPEIIQRWLALEWPTSGRVSANEKTPHISSNKINNGLFRDESMNGHVAHPCTSLMPTAAVKNDEIGALPVAIVGMSFRFPQGLESEDSFWEALTKGRSACSTFPKSRIRMEGVYDPDEERLNGFPLRGGHFVDGDVAAFDAPFFTIGPGEAAEIDPQSRILLETTYHALENAGIPMEQVFNSKTSVHTGSFGDDYKTFSTRDPQFGGQYSASSVSSNMLANRISWFFNLRGESINMDTACSSTLVAFHAACQGLRNGDAHMAIVAGANLFLSPDMAMSLNNQGFLSPDGRCWSFDEKANGYGRGEGFGALILKRVSDATVNNDTIRAVIRATGTNQDGRTPGIVQPSRQAQAELIRDTYQKAGLDMHLTRYVEAHGTGTPVGDPIEAGAIADAFQSSISPARPLYVGSVKSNIGHLEGTSGIAGLIKSVLMLEQGMIPAIAGLENVNRTIEESHPDLLFPRKLCQWPSNGLRRLSINSFGFGGTNAHVIMEDAHHHLKLAGLDGYQKKNSFTLAHLDPQILILSAQDEKGVSRLAAAYNQHFQAAKHLINETYLSRLAYTLNYRRSALLWRSFVICESPAQLASGIKPSRPVRALKAPRLALCFTGQGAQWAAMGRELQQYTLYAQSIADSSAVLRTLGCPWNLEDELSRDEIQTRISEPEFSQTLCTAVQIGLVDLMESIDVHPTVVVGHSSGEIAAAYSTGALDRRSAISVAYYRGLLSSRLATSKTEIGAMLSVNLSEDGVTPYFEAIESQYGHLGISVGCINSPGNITITGDAEQINTLKETLDLVGIFARKLPVGVAYHSAHMQTIAGEYLKSMGRLSSRHGSLVPAMVSSVTGELVTPEQVRRNEYWVQNMVSPVRFATALAVAVLLRVQENGEIIHDSRLQVEDVLEVGPHSALQRPIKDTLNVACRNAAAGYTSLLIRGVNAVQSFFNALGYLYCRGHRTSIQTLNRLNMRMLPLPTLLTNLPEYPFDHSLSYWRESRVSKGHRLREAPRNDFLGIRVPDWNQHEAKWRKRIKLTEEPWIGDHKIARVNILPGAAMLVMAVEAAKSISRSRSDRAIAGYTLRDVSFSRALAISENPDGTEVEFYLRSSGQSADRENPWSEFRLYCIENDSWVEACRGRIQVSYIDESGLVDQGQQAQQEWKRHATEFCRIRNSCPQKVDMGRIYKVLAQNGIDFGPAHQAIKTCAYNDELECFGEINPHQWRVKARRFSQTDFTVHPTFLDGLFQMGLVAMTKGGTEISPSVVAGIRYLWIAEGGIPPLQDQRDSPHMVAWNQSAFLGLGNTTSNIVAHEPSLVRSVVVVNGLEGKFLTEKSKREEARRLCWNFDYRPDIEMLTTEELLAQVTTGIPLQPAPLELDHDVKLLLYLCILRTLKGLTAMDKDKLAPHHHKYFAWMEREQQKLSTNAPATKGIDFRKVLNDEIFYRNLLARLEGLNTTNGLSKTLAFVDLYAHKHPDMKILEIGAGTGGMTRYILDTLTQNGSREAGARTPRFSHYTYTDISAGFFSDAASMFEGLSDKVAFSVLDVERDPVKQGFEEAAYDLVIADNVFHATEDLYTTLRHARKLLKPGGKLALFELTDPEVVRTNFAFGLLPGWWRYRDAYRTFSAGVSDTVWDELLKRTGFSGIDLNLQDYDDPVCHEHSALITTAVAEAKDCSRPPPRTLIVLDFTSTIQETVANKLTVNLQHSGVPETIHRSLEEAAQLPNLKEWFCIMMLDLGETSILANMNETEYQQIKILLQADGGMLWVTRGGGVRPERPEHALVQGALRGLRMEERHSKFISLALDATPVDTYHIANRIGQVFGAISTRPVNDCEQEYVERNGHLCVDRFIEADYLNKSLVNLMADTQVGESRFGEYPALALSITSPGLLDSLEFVEDDAAKSELASNEIEIEVEASGVNFRDCLIALGRLSGTSFGFECAGTVCRRGRGVQNVAVGDRVCASALGTYQTYTRCDASEAILIPDTMSFVEGASLPVVFTTAFYALAHVANIQRGESILIHSAAGGTGQAAIQVAQMRGAEIFVTVGSEDKKALLMKTYHIPENCIFDSRNTSFVKGILGRTGEKRGVDVILNSLSGDFLVESWQCIAPFGRFLELGKKDILSNSSLPMLPFSNNASFHAIDLNEARKYQPRLLQRLQKDITAMLSDGRISPPQPIHMFGVSEVEQAFRYLQSGKNTGKTVVEMRRRDLVKTNLKTKSTWKFDTNATYVIAGGLGGIGRSTASWMAQREAKNLILLSRSGISNDEGWELVDNLRKQGVRVEVPCCDITDFASLKQVLDSLQRRVPPIKGCIQSAMVLRNKVFGNMTYQDWADTFACKVPGTWNLHRLLPKNMDFFITFSSIAGGIGGTASVNYSAACAYQDALAHYRNAQGEKATTFNLGVMLDDGVLRDNDAVRTALIGTGYLLGITQREMFALLEYHCDPSLPIPSTPLRSQVLVGIDVPSRIEARGAEIPIIMTRPLFRGTWNITDADGSVKEEAKADVVKDLAGVRSRAEAAEIIAQALMQRLSKALGVPIGNLDPSKAMHAYGVDSLVAVELRNWFKWRLDAEVAVFEILGNATFEDIGTLVAGKSQLVATMVGEIVPKT</sequence>
<dbReference type="Pfam" id="PF21089">
    <property type="entry name" value="PKS_DH_N"/>
    <property type="match status" value="1"/>
</dbReference>
<dbReference type="PANTHER" id="PTHR43775:SF29">
    <property type="entry name" value="ASPERFURANONE POLYKETIDE SYNTHASE AFOG-RELATED"/>
    <property type="match status" value="1"/>
</dbReference>
<dbReference type="GO" id="GO:1901336">
    <property type="term" value="P:lactone biosynthetic process"/>
    <property type="evidence" value="ECO:0007669"/>
    <property type="project" value="UniProtKB-ARBA"/>
</dbReference>
<evidence type="ECO:0000313" key="14">
    <source>
        <dbReference type="Proteomes" id="UP001150941"/>
    </source>
</evidence>
<dbReference type="InterPro" id="IPR016036">
    <property type="entry name" value="Malonyl_transacylase_ACP-bd"/>
</dbReference>
<dbReference type="InterPro" id="IPR016035">
    <property type="entry name" value="Acyl_Trfase/lysoPLipase"/>
</dbReference>
<evidence type="ECO:0000256" key="1">
    <source>
        <dbReference type="ARBA" id="ARBA00022450"/>
    </source>
</evidence>
<dbReference type="FunFam" id="3.40.50.720:FF:000209">
    <property type="entry name" value="Polyketide synthase Pks12"/>
    <property type="match status" value="1"/>
</dbReference>
<dbReference type="Gene3D" id="3.10.129.110">
    <property type="entry name" value="Polyketide synthase dehydratase"/>
    <property type="match status" value="1"/>
</dbReference>
<dbReference type="SMART" id="SM00826">
    <property type="entry name" value="PKS_DH"/>
    <property type="match status" value="1"/>
</dbReference>
<dbReference type="Pfam" id="PF00109">
    <property type="entry name" value="ketoacyl-synt"/>
    <property type="match status" value="1"/>
</dbReference>
<dbReference type="GO" id="GO:0031177">
    <property type="term" value="F:phosphopantetheine binding"/>
    <property type="evidence" value="ECO:0007669"/>
    <property type="project" value="InterPro"/>
</dbReference>
<feature type="domain" description="Carrier" evidence="10">
    <location>
        <begin position="2499"/>
        <end position="2576"/>
    </location>
</feature>
<dbReference type="EMBL" id="JAPQKS010000001">
    <property type="protein sequence ID" value="KAJ5248562.1"/>
    <property type="molecule type" value="Genomic_DNA"/>
</dbReference>
<dbReference type="Gene3D" id="3.40.47.10">
    <property type="match status" value="1"/>
</dbReference>
<keyword evidence="8" id="KW-0012">Acyltransferase</keyword>
<dbReference type="GO" id="GO:0030639">
    <property type="term" value="P:polyketide biosynthetic process"/>
    <property type="evidence" value="ECO:0007669"/>
    <property type="project" value="UniProtKB-ARBA"/>
</dbReference>
<dbReference type="PROSITE" id="PS00606">
    <property type="entry name" value="KS3_1"/>
    <property type="match status" value="1"/>
</dbReference>
<dbReference type="Gene3D" id="3.40.50.150">
    <property type="entry name" value="Vaccinia Virus protein VP39"/>
    <property type="match status" value="1"/>
</dbReference>
<dbReference type="InterPro" id="IPR013968">
    <property type="entry name" value="PKS_KR"/>
</dbReference>
<evidence type="ECO:0000256" key="3">
    <source>
        <dbReference type="ARBA" id="ARBA00022603"/>
    </source>
</evidence>
<dbReference type="Pfam" id="PF08659">
    <property type="entry name" value="KR"/>
    <property type="match status" value="1"/>
</dbReference>
<dbReference type="SUPFAM" id="SSF52151">
    <property type="entry name" value="FabD/lysophospholipase-like"/>
    <property type="match status" value="1"/>
</dbReference>
<keyword evidence="4" id="KW-0808">Transferase</keyword>
<evidence type="ECO:0000259" key="12">
    <source>
        <dbReference type="PROSITE" id="PS52019"/>
    </source>
</evidence>
<dbReference type="InterPro" id="IPR020806">
    <property type="entry name" value="PKS_PP-bd"/>
</dbReference>
<comment type="caution">
    <text evidence="13">The sequence shown here is derived from an EMBL/GenBank/DDBJ whole genome shotgun (WGS) entry which is preliminary data.</text>
</comment>
<dbReference type="GO" id="GO:0004312">
    <property type="term" value="F:fatty acid synthase activity"/>
    <property type="evidence" value="ECO:0007669"/>
    <property type="project" value="TreeGrafter"/>
</dbReference>
<dbReference type="RefSeq" id="XP_058335341.1">
    <property type="nucleotide sequence ID" value="XM_058469310.1"/>
</dbReference>
<dbReference type="InterPro" id="IPR049552">
    <property type="entry name" value="PKS_DH_N"/>
</dbReference>
<dbReference type="InterPro" id="IPR057326">
    <property type="entry name" value="KR_dom"/>
</dbReference>
<dbReference type="InterPro" id="IPR001227">
    <property type="entry name" value="Ac_transferase_dom_sf"/>
</dbReference>
<feature type="region of interest" description="C-terminal hotdog fold" evidence="9">
    <location>
        <begin position="1164"/>
        <end position="1323"/>
    </location>
</feature>
<dbReference type="Gene3D" id="3.40.366.10">
    <property type="entry name" value="Malonyl-Coenzyme A Acyl Carrier Protein, domain 2"/>
    <property type="match status" value="1"/>
</dbReference>
<protein>
    <recommendedName>
        <fullName evidence="15">Carrier domain-containing protein</fullName>
    </recommendedName>
</protein>
<dbReference type="InterPro" id="IPR029063">
    <property type="entry name" value="SAM-dependent_MTases_sf"/>
</dbReference>
<dbReference type="SUPFAM" id="SSF53901">
    <property type="entry name" value="Thiolase-like"/>
    <property type="match status" value="1"/>
</dbReference>
<keyword evidence="1" id="KW-0596">Phosphopantetheine</keyword>
<dbReference type="SMART" id="SM00822">
    <property type="entry name" value="PKS_KR"/>
    <property type="match status" value="1"/>
</dbReference>